<dbReference type="SUPFAM" id="SSF53474">
    <property type="entry name" value="alpha/beta-Hydrolases"/>
    <property type="match status" value="1"/>
</dbReference>
<name>A0A0E0M5T3_ORYPU</name>
<reference evidence="2" key="1">
    <citation type="submission" date="2015-04" db="UniProtKB">
        <authorList>
            <consortium name="EnsemblPlants"/>
        </authorList>
    </citation>
    <scope>IDENTIFICATION</scope>
</reference>
<reference evidence="2" key="2">
    <citation type="submission" date="2018-05" db="EMBL/GenBank/DDBJ databases">
        <title>OpunRS2 (Oryza punctata Reference Sequence Version 2).</title>
        <authorList>
            <person name="Zhang J."/>
            <person name="Kudrna D."/>
            <person name="Lee S."/>
            <person name="Talag J."/>
            <person name="Welchert J."/>
            <person name="Wing R.A."/>
        </authorList>
    </citation>
    <scope>NUCLEOTIDE SEQUENCE [LARGE SCALE GENOMIC DNA]</scope>
</reference>
<dbReference type="Gramene" id="OPUNC10G02940.1">
    <property type="protein sequence ID" value="OPUNC10G02940.1"/>
    <property type="gene ID" value="OPUNC10G02940"/>
</dbReference>
<dbReference type="OMA" id="AFNMEEY"/>
<sequence length="396" mass="43918">MAIQLPRLLPLLLFLPFFHLAARRNTASTSPSRQRGAPPGLHPVVLLPDTTCSQLEARLTDAYVPPSPQCAVHRKDDDGQWFRLWKNTTELDNPAVAPCVADQLRLVFDHVSGDYRNVPGVETRVLQFGSTRGFLADEPANRQRLRALVEHASRMNGDKPVVLVSHSEGGYFALEFLNRSPLPWRRRHIKHFVMASTGAGGFVRFMEVVASCVSDVSPLARVRRSVPSKFTPLPSPKVFDRDTLLVVTRDKNYSAHDMPAFLTAAGLPTFEVTLYETRELPMAMNFRAPVVPTTCINGLGVPTAEKLVYWDGNFGEAPEIVYGDGDGLVNSASILALDTVIGDDPMQEYYKSIKIAGVYHADIISDGVALERLISEILQENFVQDSKKVDRRVAQL</sequence>
<keyword evidence="3" id="KW-1185">Reference proteome</keyword>
<organism evidence="2">
    <name type="scientific">Oryza punctata</name>
    <name type="common">Red rice</name>
    <dbReference type="NCBI Taxonomy" id="4537"/>
    <lineage>
        <taxon>Eukaryota</taxon>
        <taxon>Viridiplantae</taxon>
        <taxon>Streptophyta</taxon>
        <taxon>Embryophyta</taxon>
        <taxon>Tracheophyta</taxon>
        <taxon>Spermatophyta</taxon>
        <taxon>Magnoliopsida</taxon>
        <taxon>Liliopsida</taxon>
        <taxon>Poales</taxon>
        <taxon>Poaceae</taxon>
        <taxon>BOP clade</taxon>
        <taxon>Oryzoideae</taxon>
        <taxon>Oryzeae</taxon>
        <taxon>Oryzinae</taxon>
        <taxon>Oryza</taxon>
    </lineage>
</organism>
<accession>A0A0E0M5T3</accession>
<evidence type="ECO:0000313" key="3">
    <source>
        <dbReference type="Proteomes" id="UP000026962"/>
    </source>
</evidence>
<dbReference type="EnsemblPlants" id="OPUNC10G02940.1">
    <property type="protein sequence ID" value="OPUNC10G02940.1"/>
    <property type="gene ID" value="OPUNC10G02940"/>
</dbReference>
<dbReference type="GO" id="GO:0006629">
    <property type="term" value="P:lipid metabolic process"/>
    <property type="evidence" value="ECO:0007669"/>
    <property type="project" value="InterPro"/>
</dbReference>
<dbReference type="GO" id="GO:0008374">
    <property type="term" value="F:O-acyltransferase activity"/>
    <property type="evidence" value="ECO:0007669"/>
    <property type="project" value="InterPro"/>
</dbReference>
<dbReference type="STRING" id="4537.A0A0E0M5T3"/>
<keyword evidence="1" id="KW-0732">Signal</keyword>
<dbReference type="Pfam" id="PF02450">
    <property type="entry name" value="LCAT"/>
    <property type="match status" value="1"/>
</dbReference>
<dbReference type="InterPro" id="IPR029058">
    <property type="entry name" value="AB_hydrolase_fold"/>
</dbReference>
<dbReference type="Gene3D" id="3.40.50.1820">
    <property type="entry name" value="alpha/beta hydrolase"/>
    <property type="match status" value="1"/>
</dbReference>
<feature type="chain" id="PRO_5002367318" evidence="1">
    <location>
        <begin position="24"/>
        <end position="396"/>
    </location>
</feature>
<dbReference type="eggNOG" id="KOG2369">
    <property type="taxonomic scope" value="Eukaryota"/>
</dbReference>
<dbReference type="HOGENOM" id="CLU_037070_2_1_1"/>
<evidence type="ECO:0000313" key="2">
    <source>
        <dbReference type="EnsemblPlants" id="OPUNC10G02940.1"/>
    </source>
</evidence>
<proteinExistence type="predicted"/>
<dbReference type="AlphaFoldDB" id="A0A0E0M5T3"/>
<dbReference type="Proteomes" id="UP000026962">
    <property type="component" value="Chromosome 10"/>
</dbReference>
<protein>
    <submittedName>
        <fullName evidence="2">Uncharacterized protein</fullName>
    </submittedName>
</protein>
<dbReference type="InterPro" id="IPR003386">
    <property type="entry name" value="LACT/PDAT_acylTrfase"/>
</dbReference>
<dbReference type="PANTHER" id="PTHR11440">
    <property type="entry name" value="LECITHIN-CHOLESTEROL ACYLTRANSFERASE-RELATED"/>
    <property type="match status" value="1"/>
</dbReference>
<feature type="signal peptide" evidence="1">
    <location>
        <begin position="1"/>
        <end position="23"/>
    </location>
</feature>
<evidence type="ECO:0000256" key="1">
    <source>
        <dbReference type="SAM" id="SignalP"/>
    </source>
</evidence>